<reference evidence="4" key="1">
    <citation type="submission" date="2018-02" db="EMBL/GenBank/DDBJ databases">
        <authorList>
            <person name="Kim S.-K."/>
            <person name="Jung H.-I."/>
            <person name="Lee S.-W."/>
        </authorList>
    </citation>
    <scope>NUCLEOTIDE SEQUENCE</scope>
    <source>
        <strain evidence="4">SK3146</strain>
    </source>
</reference>
<accession>A0ABY4RH82</accession>
<feature type="domain" description="SLH" evidence="3">
    <location>
        <begin position="98"/>
        <end position="163"/>
    </location>
</feature>
<keyword evidence="2" id="KW-0732">Signal</keyword>
<organism evidence="4 5">
    <name type="scientific">Paenibacillus konkukensis</name>
    <dbReference type="NCBI Taxonomy" id="2020716"/>
    <lineage>
        <taxon>Bacteria</taxon>
        <taxon>Bacillati</taxon>
        <taxon>Bacillota</taxon>
        <taxon>Bacilli</taxon>
        <taxon>Bacillales</taxon>
        <taxon>Paenibacillaceae</taxon>
        <taxon>Paenibacillus</taxon>
    </lineage>
</organism>
<protein>
    <submittedName>
        <fullName evidence="4">Cellulosome-anchoring protein</fullName>
    </submittedName>
</protein>
<feature type="chain" id="PRO_5046643227" evidence="2">
    <location>
        <begin position="25"/>
        <end position="470"/>
    </location>
</feature>
<evidence type="ECO:0000313" key="5">
    <source>
        <dbReference type="Proteomes" id="UP001057134"/>
    </source>
</evidence>
<feature type="signal peptide" evidence="2">
    <location>
        <begin position="1"/>
        <end position="24"/>
    </location>
</feature>
<reference evidence="4" key="2">
    <citation type="journal article" date="2021" name="J Anim Sci Technol">
        <title>Complete genome sequence of Paenibacillus konkukensis sp. nov. SK3146 as a potential probiotic strain.</title>
        <authorList>
            <person name="Jung H.I."/>
            <person name="Park S."/>
            <person name="Niu K.M."/>
            <person name="Lee S.W."/>
            <person name="Kothari D."/>
            <person name="Yi K.J."/>
            <person name="Kim S.K."/>
        </authorList>
    </citation>
    <scope>NUCLEOTIDE SEQUENCE</scope>
    <source>
        <strain evidence="4">SK3146</strain>
    </source>
</reference>
<dbReference type="InterPro" id="IPR051465">
    <property type="entry name" value="Cell_Envelope_Struct_Comp"/>
</dbReference>
<dbReference type="InterPro" id="IPR001119">
    <property type="entry name" value="SLH_dom"/>
</dbReference>
<evidence type="ECO:0000259" key="3">
    <source>
        <dbReference type="PROSITE" id="PS51272"/>
    </source>
</evidence>
<proteinExistence type="predicted"/>
<dbReference type="EMBL" id="CP027059">
    <property type="protein sequence ID" value="UQZ81796.1"/>
    <property type="molecule type" value="Genomic_DNA"/>
</dbReference>
<evidence type="ECO:0000256" key="2">
    <source>
        <dbReference type="SAM" id="SignalP"/>
    </source>
</evidence>
<dbReference type="PANTHER" id="PTHR43308:SF5">
    <property type="entry name" value="S-LAYER PROTEIN _ PEPTIDOGLYCAN ENDO-BETA-N-ACETYLGLUCOSAMINIDASE"/>
    <property type="match status" value="1"/>
</dbReference>
<keyword evidence="5" id="KW-1185">Reference proteome</keyword>
<evidence type="ECO:0000256" key="1">
    <source>
        <dbReference type="SAM" id="MobiDB-lite"/>
    </source>
</evidence>
<dbReference type="Pfam" id="PF00395">
    <property type="entry name" value="SLH"/>
    <property type="match status" value="2"/>
</dbReference>
<gene>
    <name evidence="4" type="primary">ancA_1</name>
    <name evidence="4" type="ORF">SK3146_00952</name>
</gene>
<dbReference type="PANTHER" id="PTHR43308">
    <property type="entry name" value="OUTER MEMBRANE PROTEIN ALPHA-RELATED"/>
    <property type="match status" value="1"/>
</dbReference>
<dbReference type="Proteomes" id="UP001057134">
    <property type="component" value="Chromosome"/>
</dbReference>
<evidence type="ECO:0000313" key="4">
    <source>
        <dbReference type="EMBL" id="UQZ81796.1"/>
    </source>
</evidence>
<sequence>MKKLFSSLLCFLLLSLTVIPFAFAADTGSSAPVKSVNDFKDLKDQPQELKDKLDELIREGVFSGLTDDTFGLDAQMDRAQFAKVATIIFALPMDKTLTKSSFNDVSSDHWALTYVEALKKAGLTNGYDAEGKTYNPSGPVSRQELAAFLIRGLGLDDAVKSVTPVSDSSVDGWAQGYVALALDKKLLTNLDSGKFDGSAPATRKMLALASYEAKMLFNDKGTTAPTTPTTPTSPTTPVTPTEPATTPQPDTKPAEPDAKPDKVSVKGKKVIITSDMQGVKLRTDEEAIVNRMQSLGFEVTRLSSTKLTVDAVQGFDLIVIGSSTNSKYVKKKLKDVPIPIVYNKSISFGDADFSTVSEGTSVQKQTASTIKAEDHPLAAGLKGDVDFYYEPAPVSFGIPSSDGIVIASLKSDPSKAIVIGYEKGSKNILGEAVVARTVMYGPDASQMKDNGTDEAWKLFDASCLWAVGAL</sequence>
<dbReference type="RefSeq" id="WP_249863998.1">
    <property type="nucleotide sequence ID" value="NZ_CP027059.1"/>
</dbReference>
<feature type="compositionally biased region" description="Low complexity" evidence="1">
    <location>
        <begin position="222"/>
        <end position="251"/>
    </location>
</feature>
<feature type="region of interest" description="Disordered" evidence="1">
    <location>
        <begin position="219"/>
        <end position="265"/>
    </location>
</feature>
<feature type="compositionally biased region" description="Basic and acidic residues" evidence="1">
    <location>
        <begin position="252"/>
        <end position="264"/>
    </location>
</feature>
<name>A0ABY4RH82_9BACL</name>
<dbReference type="PROSITE" id="PS51272">
    <property type="entry name" value="SLH"/>
    <property type="match status" value="1"/>
</dbReference>